<proteinExistence type="predicted"/>
<dbReference type="EMBL" id="BAABJO010000018">
    <property type="protein sequence ID" value="GAA5128380.1"/>
    <property type="molecule type" value="Genomic_DNA"/>
</dbReference>
<dbReference type="Proteomes" id="UP001500804">
    <property type="component" value="Unassembled WGS sequence"/>
</dbReference>
<sequence>MWLVTGIDEEHRFPDWRDAAGFYRQIVGDWVSAHGDSADGRARALDDLRQGGSHEIEFPAGDGGRARFRLVWDATGGRTDHFVAC</sequence>
<gene>
    <name evidence="1" type="ORF">GCM10023320_47230</name>
</gene>
<keyword evidence="2" id="KW-1185">Reference proteome</keyword>
<evidence type="ECO:0000313" key="2">
    <source>
        <dbReference type="Proteomes" id="UP001500804"/>
    </source>
</evidence>
<name>A0ABP9NPM5_9PSEU</name>
<accession>A0ABP9NPM5</accession>
<evidence type="ECO:0000313" key="1">
    <source>
        <dbReference type="EMBL" id="GAA5128380.1"/>
    </source>
</evidence>
<comment type="caution">
    <text evidence="1">The sequence shown here is derived from an EMBL/GenBank/DDBJ whole genome shotgun (WGS) entry which is preliminary data.</text>
</comment>
<organism evidence="1 2">
    <name type="scientific">Pseudonocardia adelaidensis</name>
    <dbReference type="NCBI Taxonomy" id="648754"/>
    <lineage>
        <taxon>Bacteria</taxon>
        <taxon>Bacillati</taxon>
        <taxon>Actinomycetota</taxon>
        <taxon>Actinomycetes</taxon>
        <taxon>Pseudonocardiales</taxon>
        <taxon>Pseudonocardiaceae</taxon>
        <taxon>Pseudonocardia</taxon>
    </lineage>
</organism>
<dbReference type="RefSeq" id="WP_345607479.1">
    <property type="nucleotide sequence ID" value="NZ_BAABJO010000018.1"/>
</dbReference>
<protein>
    <recommendedName>
        <fullName evidence="3">Glyoxalase-like domain-containing protein</fullName>
    </recommendedName>
</protein>
<evidence type="ECO:0008006" key="3">
    <source>
        <dbReference type="Google" id="ProtNLM"/>
    </source>
</evidence>
<reference evidence="2" key="1">
    <citation type="journal article" date="2019" name="Int. J. Syst. Evol. Microbiol.">
        <title>The Global Catalogue of Microorganisms (GCM) 10K type strain sequencing project: providing services to taxonomists for standard genome sequencing and annotation.</title>
        <authorList>
            <consortium name="The Broad Institute Genomics Platform"/>
            <consortium name="The Broad Institute Genome Sequencing Center for Infectious Disease"/>
            <person name="Wu L."/>
            <person name="Ma J."/>
        </authorList>
    </citation>
    <scope>NUCLEOTIDE SEQUENCE [LARGE SCALE GENOMIC DNA]</scope>
    <source>
        <strain evidence="2">JCM 18302</strain>
    </source>
</reference>